<keyword evidence="9" id="KW-1133">Transmembrane helix</keyword>
<reference evidence="10 11" key="1">
    <citation type="journal article" date="2021" name="Cell">
        <title>Tracing the genetic footprints of vertebrate landing in non-teleost ray-finned fishes.</title>
        <authorList>
            <person name="Bi X."/>
            <person name="Wang K."/>
            <person name="Yang L."/>
            <person name="Pan H."/>
            <person name="Jiang H."/>
            <person name="Wei Q."/>
            <person name="Fang M."/>
            <person name="Yu H."/>
            <person name="Zhu C."/>
            <person name="Cai Y."/>
            <person name="He Y."/>
            <person name="Gan X."/>
            <person name="Zeng H."/>
            <person name="Yu D."/>
            <person name="Zhu Y."/>
            <person name="Jiang H."/>
            <person name="Qiu Q."/>
            <person name="Yang H."/>
            <person name="Zhang Y.E."/>
            <person name="Wang W."/>
            <person name="Zhu M."/>
            <person name="He S."/>
            <person name="Zhang G."/>
        </authorList>
    </citation>
    <scope>NUCLEOTIDE SEQUENCE [LARGE SCALE GENOMIC DNA]</scope>
    <source>
        <strain evidence="10">Bchr_013</strain>
    </source>
</reference>
<evidence type="ECO:0000256" key="9">
    <source>
        <dbReference type="SAM" id="Phobius"/>
    </source>
</evidence>
<evidence type="ECO:0000256" key="3">
    <source>
        <dbReference type="ARBA" id="ARBA00022679"/>
    </source>
</evidence>
<dbReference type="Proteomes" id="UP000886611">
    <property type="component" value="Unassembled WGS sequence"/>
</dbReference>
<dbReference type="PANTHER" id="PTHR43836">
    <property type="entry name" value="CATECHOL O-METHYLTRANSFERASE 1-RELATED"/>
    <property type="match status" value="1"/>
</dbReference>
<evidence type="ECO:0000256" key="6">
    <source>
        <dbReference type="ARBA" id="ARBA00022939"/>
    </source>
</evidence>
<dbReference type="GO" id="GO:0016206">
    <property type="term" value="F:catechol O-methyltransferase activity"/>
    <property type="evidence" value="ECO:0007669"/>
    <property type="project" value="UniProtKB-EC"/>
</dbReference>
<dbReference type="GO" id="GO:0032259">
    <property type="term" value="P:methylation"/>
    <property type="evidence" value="ECO:0007669"/>
    <property type="project" value="UniProtKB-KW"/>
</dbReference>
<evidence type="ECO:0000313" key="10">
    <source>
        <dbReference type="EMBL" id="KAG2455738.1"/>
    </source>
</evidence>
<dbReference type="PANTHER" id="PTHR43836:SF10">
    <property type="entry name" value="CATECHOL O-METHYLTRANSFERASE B"/>
    <property type="match status" value="1"/>
</dbReference>
<keyword evidence="6" id="KW-0128">Catecholamine metabolism</keyword>
<dbReference type="AlphaFoldDB" id="A0A8X7WTP8"/>
<gene>
    <name evidence="10" type="primary">Comtb</name>
    <name evidence="10" type="ORF">GTO96_0007302</name>
</gene>
<name>A0A8X7WTP8_POLSE</name>
<keyword evidence="9" id="KW-0812">Transmembrane</keyword>
<dbReference type="Pfam" id="PF01596">
    <property type="entry name" value="Methyltransf_3"/>
    <property type="match status" value="1"/>
</dbReference>
<dbReference type="GO" id="GO:0042424">
    <property type="term" value="P:catecholamine catabolic process"/>
    <property type="evidence" value="ECO:0007669"/>
    <property type="project" value="TreeGrafter"/>
</dbReference>
<comment type="catalytic activity">
    <reaction evidence="8">
        <text>a catechol + S-adenosyl-L-methionine = a guaiacol + S-adenosyl-L-homocysteine + H(+)</text>
        <dbReference type="Rhea" id="RHEA:17877"/>
        <dbReference type="ChEBI" id="CHEBI:15378"/>
        <dbReference type="ChEBI" id="CHEBI:33566"/>
        <dbReference type="ChEBI" id="CHEBI:57856"/>
        <dbReference type="ChEBI" id="CHEBI:59789"/>
        <dbReference type="ChEBI" id="CHEBI:134251"/>
        <dbReference type="EC" id="2.1.1.6"/>
    </reaction>
</comment>
<protein>
    <recommendedName>
        <fullName evidence="1">catechol O-methyltransferase</fullName>
        <ecNumber evidence="1">2.1.1.6</ecNumber>
    </recommendedName>
</protein>
<evidence type="ECO:0000256" key="1">
    <source>
        <dbReference type="ARBA" id="ARBA00012880"/>
    </source>
</evidence>
<keyword evidence="4" id="KW-0949">S-adenosyl-L-methionine</keyword>
<keyword evidence="5" id="KW-0531">Neurotransmitter degradation</keyword>
<dbReference type="Gene3D" id="3.40.50.150">
    <property type="entry name" value="Vaccinia Virus protein VP39"/>
    <property type="match status" value="1"/>
</dbReference>
<dbReference type="CDD" id="cd02440">
    <property type="entry name" value="AdoMet_MTases"/>
    <property type="match status" value="1"/>
</dbReference>
<comment type="similarity">
    <text evidence="7">Belongs to the class I-like SAM-binding methyltransferase superfamily. Cation-dependent O-methyltransferase family.</text>
</comment>
<comment type="caution">
    <text evidence="10">The sequence shown here is derived from an EMBL/GenBank/DDBJ whole genome shotgun (WGS) entry which is preliminary data.</text>
</comment>
<dbReference type="PROSITE" id="PS51682">
    <property type="entry name" value="SAM_OMT_I"/>
    <property type="match status" value="1"/>
</dbReference>
<feature type="transmembrane region" description="Helical" evidence="9">
    <location>
        <begin position="32"/>
        <end position="58"/>
    </location>
</feature>
<dbReference type="InterPro" id="IPR002935">
    <property type="entry name" value="SAM_O-MeTrfase"/>
</dbReference>
<evidence type="ECO:0000256" key="8">
    <source>
        <dbReference type="ARBA" id="ARBA00051279"/>
    </source>
</evidence>
<dbReference type="FunFam" id="3.40.50.150:FF:000054">
    <property type="entry name" value="Catechol O-methyltransferase"/>
    <property type="match status" value="1"/>
</dbReference>
<evidence type="ECO:0000313" key="11">
    <source>
        <dbReference type="Proteomes" id="UP000886611"/>
    </source>
</evidence>
<dbReference type="GO" id="GO:0032502">
    <property type="term" value="P:developmental process"/>
    <property type="evidence" value="ECO:0007669"/>
    <property type="project" value="TreeGrafter"/>
</dbReference>
<sequence>MPEQIHSFFSDPVLSNLVLHERAWIVCVNGMLLFFLGFAVVGVSLGYIIVCFFIPWLVQFSGPSILIWNEVILEPAMDWLKGSSKPQRMLSYVQRYSKRGDPDSVISTIDIFCRSKEWAMNVGDEKGLILDKLICEANPSIVLELGTYCGYSSLRIARLLRPGVRLYTMEINPAYAKIAKQMIAWAGLENKIQVLEGPSGDLIPQLKKKHAIEKFDLIFIDHWKDRYLPDTKLLEECGLIGKGTVLIADNVVFPGAPDYLEYVRNSPHYSSQYFKSHLEYIKIEDGLEKSVFLG</sequence>
<evidence type="ECO:0000256" key="7">
    <source>
        <dbReference type="ARBA" id="ARBA00023453"/>
    </source>
</evidence>
<feature type="non-terminal residue" evidence="10">
    <location>
        <position position="294"/>
    </location>
</feature>
<dbReference type="GO" id="GO:0042417">
    <property type="term" value="P:dopamine metabolic process"/>
    <property type="evidence" value="ECO:0007669"/>
    <property type="project" value="TreeGrafter"/>
</dbReference>
<proteinExistence type="inferred from homology"/>
<dbReference type="EMBL" id="JAATIS010009265">
    <property type="protein sequence ID" value="KAG2455738.1"/>
    <property type="molecule type" value="Genomic_DNA"/>
</dbReference>
<evidence type="ECO:0000256" key="2">
    <source>
        <dbReference type="ARBA" id="ARBA00022603"/>
    </source>
</evidence>
<dbReference type="InterPro" id="IPR029063">
    <property type="entry name" value="SAM-dependent_MTases_sf"/>
</dbReference>
<keyword evidence="11" id="KW-1185">Reference proteome</keyword>
<keyword evidence="9" id="KW-0472">Membrane</keyword>
<keyword evidence="2 10" id="KW-0489">Methyltransferase</keyword>
<dbReference type="EC" id="2.1.1.6" evidence="1"/>
<accession>A0A8X7WTP8</accession>
<keyword evidence="3" id="KW-0808">Transferase</keyword>
<feature type="non-terminal residue" evidence="10">
    <location>
        <position position="1"/>
    </location>
</feature>
<organism evidence="10 11">
    <name type="scientific">Polypterus senegalus</name>
    <name type="common">Senegal bichir</name>
    <dbReference type="NCBI Taxonomy" id="55291"/>
    <lineage>
        <taxon>Eukaryota</taxon>
        <taxon>Metazoa</taxon>
        <taxon>Chordata</taxon>
        <taxon>Craniata</taxon>
        <taxon>Vertebrata</taxon>
        <taxon>Euteleostomi</taxon>
        <taxon>Actinopterygii</taxon>
        <taxon>Polypteriformes</taxon>
        <taxon>Polypteridae</taxon>
        <taxon>Polypterus</taxon>
    </lineage>
</organism>
<evidence type="ECO:0000256" key="5">
    <source>
        <dbReference type="ARBA" id="ARBA00022867"/>
    </source>
</evidence>
<evidence type="ECO:0000256" key="4">
    <source>
        <dbReference type="ARBA" id="ARBA00022691"/>
    </source>
</evidence>
<dbReference type="SUPFAM" id="SSF53335">
    <property type="entry name" value="S-adenosyl-L-methionine-dependent methyltransferases"/>
    <property type="match status" value="1"/>
</dbReference>